<sequence>MHELSLMGDVLDLVRRDAEARGFAEVTQVRLLVGALSNALPDALEMAFDMYKADGAAMLAREAGLTMELQPARASCVLCGLEYEPEQHAAAAMCPVCRFPSGRITGGEEFRVISYEGR</sequence>
<proteinExistence type="predicted"/>
<evidence type="ECO:0000313" key="2">
    <source>
        <dbReference type="Proteomes" id="UP001631969"/>
    </source>
</evidence>
<accession>A0ACC7P5G5</accession>
<protein>
    <submittedName>
        <fullName evidence="1">Hydrogenase maturation nickel metallochaperone HypA</fullName>
    </submittedName>
</protein>
<reference evidence="1" key="1">
    <citation type="submission" date="2024-12" db="EMBL/GenBank/DDBJ databases">
        <authorList>
            <person name="Wu N."/>
        </authorList>
    </citation>
    <scope>NUCLEOTIDE SEQUENCE</scope>
    <source>
        <strain evidence="1">P15</strain>
    </source>
</reference>
<name>A0ACC7P5G5_9BACL</name>
<keyword evidence="2" id="KW-1185">Reference proteome</keyword>
<dbReference type="EMBL" id="JBJURJ010000009">
    <property type="protein sequence ID" value="MFM9329547.1"/>
    <property type="molecule type" value="Genomic_DNA"/>
</dbReference>
<comment type="caution">
    <text evidence="1">The sequence shown here is derived from an EMBL/GenBank/DDBJ whole genome shotgun (WGS) entry which is preliminary data.</text>
</comment>
<evidence type="ECO:0000313" key="1">
    <source>
        <dbReference type="EMBL" id="MFM9329547.1"/>
    </source>
</evidence>
<dbReference type="Proteomes" id="UP001631969">
    <property type="component" value="Unassembled WGS sequence"/>
</dbReference>
<gene>
    <name evidence="1" type="ORF">ACI1P1_14735</name>
</gene>
<organism evidence="1 2">
    <name type="scientific">Paenibacillus mesotrionivorans</name>
    <dbReference type="NCBI Taxonomy" id="3160968"/>
    <lineage>
        <taxon>Bacteria</taxon>
        <taxon>Bacillati</taxon>
        <taxon>Bacillota</taxon>
        <taxon>Bacilli</taxon>
        <taxon>Bacillales</taxon>
        <taxon>Paenibacillaceae</taxon>
        <taxon>Paenibacillus</taxon>
    </lineage>
</organism>